<dbReference type="RefSeq" id="XP_022105497.1">
    <property type="nucleotide sequence ID" value="XM_022249805.1"/>
</dbReference>
<protein>
    <submittedName>
        <fullName evidence="3 4">Uncharacterized protein LOC110987244</fullName>
    </submittedName>
</protein>
<feature type="region of interest" description="Disordered" evidence="1">
    <location>
        <begin position="125"/>
        <end position="154"/>
    </location>
</feature>
<feature type="region of interest" description="Disordered" evidence="1">
    <location>
        <begin position="199"/>
        <end position="334"/>
    </location>
</feature>
<dbReference type="OMA" id="ADMAPKD"/>
<accession>A0A8B7ZKD6</accession>
<evidence type="ECO:0000313" key="5">
    <source>
        <dbReference type="RefSeq" id="XP_022105497.1"/>
    </source>
</evidence>
<feature type="region of interest" description="Disordered" evidence="1">
    <location>
        <begin position="386"/>
        <end position="436"/>
    </location>
</feature>
<dbReference type="AlphaFoldDB" id="A0A8B7ZKD6"/>
<gene>
    <name evidence="3 4 5" type="primary">LOC110987244</name>
</gene>
<organism evidence="2 5">
    <name type="scientific">Acanthaster planci</name>
    <name type="common">Crown-of-thorns starfish</name>
    <dbReference type="NCBI Taxonomy" id="133434"/>
    <lineage>
        <taxon>Eukaryota</taxon>
        <taxon>Metazoa</taxon>
        <taxon>Echinodermata</taxon>
        <taxon>Eleutherozoa</taxon>
        <taxon>Asterozoa</taxon>
        <taxon>Asteroidea</taxon>
        <taxon>Valvatacea</taxon>
        <taxon>Valvatida</taxon>
        <taxon>Acanthasteridae</taxon>
        <taxon>Acanthaster</taxon>
    </lineage>
</organism>
<dbReference type="RefSeq" id="XP_022105496.1">
    <property type="nucleotide sequence ID" value="XM_022249804.1"/>
</dbReference>
<keyword evidence="2" id="KW-1185">Reference proteome</keyword>
<evidence type="ECO:0000313" key="4">
    <source>
        <dbReference type="RefSeq" id="XP_022105496.1"/>
    </source>
</evidence>
<dbReference type="GeneID" id="110987244"/>
<dbReference type="RefSeq" id="XP_022105495.1">
    <property type="nucleotide sequence ID" value="XM_022249803.1"/>
</dbReference>
<dbReference type="OrthoDB" id="10435866at2759"/>
<dbReference type="KEGG" id="aplc:110987244"/>
<evidence type="ECO:0000256" key="1">
    <source>
        <dbReference type="SAM" id="MobiDB-lite"/>
    </source>
</evidence>
<name>A0A8B7ZKD6_ACAPL</name>
<feature type="region of interest" description="Disordered" evidence="1">
    <location>
        <begin position="1"/>
        <end position="25"/>
    </location>
</feature>
<evidence type="ECO:0000313" key="2">
    <source>
        <dbReference type="Proteomes" id="UP000694845"/>
    </source>
</evidence>
<evidence type="ECO:0000313" key="3">
    <source>
        <dbReference type="RefSeq" id="XP_022105495.1"/>
    </source>
</evidence>
<feature type="compositionally biased region" description="Polar residues" evidence="1">
    <location>
        <begin position="278"/>
        <end position="287"/>
    </location>
</feature>
<reference evidence="3 4" key="1">
    <citation type="submission" date="2025-04" db="UniProtKB">
        <authorList>
            <consortium name="RefSeq"/>
        </authorList>
    </citation>
    <scope>IDENTIFICATION</scope>
</reference>
<proteinExistence type="predicted"/>
<feature type="compositionally biased region" description="Low complexity" evidence="1">
    <location>
        <begin position="231"/>
        <end position="254"/>
    </location>
</feature>
<dbReference type="Proteomes" id="UP000694845">
    <property type="component" value="Unplaced"/>
</dbReference>
<sequence length="549" mass="60341">MEGDGRWATPVVRPRPPFSRRARSYSTPTGVYFTKTELQLDERLESLSNTAADYENQWANHHATTGRLQANSEQAYPTGKAAYGELKTKVYMTRTNQRPAHSKSFSGADFVQGERLDKQWALGRHRAVSGGSNGSSHEAENSRSSLLTGPGKHLYPHRQLTMQLAEEALPGSRNKRRPGPQDRTPALNIDDGEVFYAHSHVPSPLSSSPSSTSSAASRVNTVSDTSHDISSRPPISPQQRRARRQSSAGESASSLVTSLGRNLRDTSSGRGRRKSTSVLPSITGMTSPQPPLHSHHGPGSRRGLAALGPGSLLRRSLPEESNDDEEDANSVHAESRLLTRKKKISTNVSREYRRAMDELTISDPKPTPPVGKRLLSKRWSSLQSSVLSKNTKDLVKPSGGDRSANADGLNKMSQDSKLEQMGDSNNNSSDKQRNRGWEIVRDNLKTIADMAPKDSIDSKPLTFRNIADLVKAKEFRLMMKRRASFIENGRFQFEEAKQDLYRRYRSGAAGNLAPTAPSESHGNIGRKTDGGVATRVVNRRKFVGLSGSI</sequence>
<feature type="compositionally biased region" description="Low complexity" evidence="1">
    <location>
        <begin position="199"/>
        <end position="223"/>
    </location>
</feature>